<accession>B4S9R0</accession>
<dbReference type="RefSeq" id="WP_012509592.1">
    <property type="nucleotide sequence ID" value="NC_011061.1"/>
</dbReference>
<dbReference type="Proteomes" id="UP000002725">
    <property type="component" value="Plasmid pPAES01"/>
</dbReference>
<dbReference type="AlphaFoldDB" id="B4S9R0"/>
<geneLocation type="plasmid" evidence="1 2">
    <name>pPAES01</name>
</geneLocation>
<evidence type="ECO:0000313" key="2">
    <source>
        <dbReference type="Proteomes" id="UP000002725"/>
    </source>
</evidence>
<protein>
    <submittedName>
        <fullName evidence="1">Uncharacterized protein</fullName>
    </submittedName>
</protein>
<dbReference type="KEGG" id="paa:Paes_2399"/>
<organism evidence="1 2">
    <name type="scientific">Prosthecochloris aestuarii (strain DSM 271 / SK 413)</name>
    <dbReference type="NCBI Taxonomy" id="290512"/>
    <lineage>
        <taxon>Bacteria</taxon>
        <taxon>Pseudomonadati</taxon>
        <taxon>Chlorobiota</taxon>
        <taxon>Chlorobiia</taxon>
        <taxon>Chlorobiales</taxon>
        <taxon>Chlorobiaceae</taxon>
        <taxon>Prosthecochloris</taxon>
    </lineage>
</organism>
<dbReference type="HOGENOM" id="CLU_2827680_0_0_10"/>
<name>B4S9R0_PROA2</name>
<evidence type="ECO:0000313" key="1">
    <source>
        <dbReference type="EMBL" id="ACF47387.1"/>
    </source>
</evidence>
<gene>
    <name evidence="1" type="ordered locus">Paes_2399</name>
</gene>
<dbReference type="EMBL" id="CP001109">
    <property type="protein sequence ID" value="ACF47387.1"/>
    <property type="molecule type" value="Genomic_DNA"/>
</dbReference>
<keyword evidence="2" id="KW-1185">Reference proteome</keyword>
<keyword evidence="1" id="KW-0614">Plasmid</keyword>
<proteinExistence type="predicted"/>
<reference evidence="1" key="1">
    <citation type="submission" date="2008-06" db="EMBL/GenBank/DDBJ databases">
        <title>Complete sequence of plasmid of Prosthecochloris aestuarii DSM 271.</title>
        <authorList>
            <consortium name="US DOE Joint Genome Institute"/>
            <person name="Lucas S."/>
            <person name="Copeland A."/>
            <person name="Lapidus A."/>
            <person name="Glavina del Rio T."/>
            <person name="Dalin E."/>
            <person name="Tice H."/>
            <person name="Bruce D."/>
            <person name="Goodwin L."/>
            <person name="Pitluck S."/>
            <person name="Schmutz J."/>
            <person name="Larimer F."/>
            <person name="Land M."/>
            <person name="Hauser L."/>
            <person name="Kyrpides N."/>
            <person name="Anderson I."/>
            <person name="Liu Z."/>
            <person name="Li T."/>
            <person name="Zhao F."/>
            <person name="Overmann J."/>
            <person name="Bryant D.A."/>
            <person name="Richardson P."/>
        </authorList>
    </citation>
    <scope>NUCLEOTIDE SEQUENCE [LARGE SCALE GENOMIC DNA]</scope>
    <source>
        <strain evidence="1">DSM 271</strain>
        <plasmid evidence="1">pPAES01</plasmid>
    </source>
</reference>
<sequence length="66" mass="8000">MKKREFRHGSIHVRLEEKIDKKGYSTFNVYLNNERVKDCKITLPEEEVDDYFVQLKKSIIDNLERL</sequence>